<dbReference type="GO" id="GO:0009245">
    <property type="term" value="P:lipid A biosynthetic process"/>
    <property type="evidence" value="ECO:0007669"/>
    <property type="project" value="TreeGrafter"/>
</dbReference>
<proteinExistence type="predicted"/>
<dbReference type="AlphaFoldDB" id="A0A5S4ZW20"/>
<dbReference type="PANTHER" id="PTHR31302:SF31">
    <property type="entry name" value="PHOSPHODIESTERASE YAEI"/>
    <property type="match status" value="1"/>
</dbReference>
<evidence type="ECO:0000313" key="5">
    <source>
        <dbReference type="EMBL" id="TYO97197.1"/>
    </source>
</evidence>
<comment type="caution">
    <text evidence="5">The sequence shown here is derived from an EMBL/GenBank/DDBJ whole genome shotgun (WGS) entry which is preliminary data.</text>
</comment>
<dbReference type="GO" id="GO:0016020">
    <property type="term" value="C:membrane"/>
    <property type="evidence" value="ECO:0007669"/>
    <property type="project" value="GOC"/>
</dbReference>
<dbReference type="InterPro" id="IPR029052">
    <property type="entry name" value="Metallo-depent_PP-like"/>
</dbReference>
<reference evidence="5 6" key="1">
    <citation type="submission" date="2019-07" db="EMBL/GenBank/DDBJ databases">
        <title>Genomic Encyclopedia of Type Strains, Phase I: the one thousand microbial genomes (KMG-I) project.</title>
        <authorList>
            <person name="Kyrpides N."/>
        </authorList>
    </citation>
    <scope>NUCLEOTIDE SEQUENCE [LARGE SCALE GENOMIC DNA]</scope>
    <source>
        <strain evidence="5 6">DSM 6562</strain>
    </source>
</reference>
<evidence type="ECO:0000256" key="1">
    <source>
        <dbReference type="ARBA" id="ARBA00022723"/>
    </source>
</evidence>
<protein>
    <recommendedName>
        <fullName evidence="4">Calcineurin-like phosphoesterase domain-containing protein</fullName>
    </recommendedName>
</protein>
<feature type="transmembrane region" description="Helical" evidence="3">
    <location>
        <begin position="6"/>
        <end position="30"/>
    </location>
</feature>
<evidence type="ECO:0000256" key="3">
    <source>
        <dbReference type="SAM" id="Phobius"/>
    </source>
</evidence>
<keyword evidence="3" id="KW-1133">Transmembrane helix</keyword>
<keyword evidence="6" id="KW-1185">Reference proteome</keyword>
<dbReference type="GO" id="GO:0046872">
    <property type="term" value="F:metal ion binding"/>
    <property type="evidence" value="ECO:0007669"/>
    <property type="project" value="UniProtKB-KW"/>
</dbReference>
<dbReference type="SUPFAM" id="SSF56300">
    <property type="entry name" value="Metallo-dependent phosphatases"/>
    <property type="match status" value="1"/>
</dbReference>
<evidence type="ECO:0000256" key="2">
    <source>
        <dbReference type="ARBA" id="ARBA00022801"/>
    </source>
</evidence>
<gene>
    <name evidence="5" type="ORF">LX24_00380</name>
</gene>
<evidence type="ECO:0000313" key="6">
    <source>
        <dbReference type="Proteomes" id="UP000323166"/>
    </source>
</evidence>
<evidence type="ECO:0000259" key="4">
    <source>
        <dbReference type="Pfam" id="PF00149"/>
    </source>
</evidence>
<accession>A0A5S4ZW20</accession>
<dbReference type="RefSeq" id="WP_207706499.1">
    <property type="nucleotide sequence ID" value="NZ_VNHM01000002.1"/>
</dbReference>
<keyword evidence="3" id="KW-0812">Transmembrane</keyword>
<dbReference type="CDD" id="cd07385">
    <property type="entry name" value="MPP_YkuE_C"/>
    <property type="match status" value="1"/>
</dbReference>
<dbReference type="Proteomes" id="UP000323166">
    <property type="component" value="Unassembled WGS sequence"/>
</dbReference>
<dbReference type="EMBL" id="VNHM01000002">
    <property type="protein sequence ID" value="TYO97197.1"/>
    <property type="molecule type" value="Genomic_DNA"/>
</dbReference>
<dbReference type="PANTHER" id="PTHR31302">
    <property type="entry name" value="TRANSMEMBRANE PROTEIN WITH METALLOPHOSPHOESTERASE DOMAIN-RELATED"/>
    <property type="match status" value="1"/>
</dbReference>
<sequence length="279" mass="30994">MFFETMFTWMFKIALIILICSGLLVANIYFEVNFPKVNRVNLDSGKIPPGSKLSILQITDFHNWHPTDRHQKLLRDIRQLKPDLIVITGDLVDRKTVNFDNVFYLARELVKINPHTYFVCGNHEWANRKSQVFLSGLKNCGVIVLNNGHEVWSNTQLAINICGVDDPSTGRANLDKATKGINTEFLTVLLAHAPAIVKKPSITQADLVLCGHTHGGQIRLPFAGAVIAPGQGLFPAYDKGIYQIGPHTTLYIDSGLGTGVMPVRFLNRSQVSFITITGK</sequence>
<keyword evidence="1" id="KW-0479">Metal-binding</keyword>
<keyword evidence="2" id="KW-0378">Hydrolase</keyword>
<dbReference type="InterPro" id="IPR004843">
    <property type="entry name" value="Calcineurin-like_PHP"/>
</dbReference>
<feature type="domain" description="Calcineurin-like phosphoesterase" evidence="4">
    <location>
        <begin position="54"/>
        <end position="215"/>
    </location>
</feature>
<name>A0A5S4ZW20_9FIRM</name>
<dbReference type="Gene3D" id="3.60.21.10">
    <property type="match status" value="1"/>
</dbReference>
<keyword evidence="3" id="KW-0472">Membrane</keyword>
<organism evidence="5 6">
    <name type="scientific">Desulfallas thermosapovorans DSM 6562</name>
    <dbReference type="NCBI Taxonomy" id="1121431"/>
    <lineage>
        <taxon>Bacteria</taxon>
        <taxon>Bacillati</taxon>
        <taxon>Bacillota</taxon>
        <taxon>Clostridia</taxon>
        <taxon>Eubacteriales</taxon>
        <taxon>Desulfallaceae</taxon>
        <taxon>Desulfallas</taxon>
    </lineage>
</organism>
<dbReference type="GO" id="GO:0008758">
    <property type="term" value="F:UDP-2,3-diacylglucosamine hydrolase activity"/>
    <property type="evidence" value="ECO:0007669"/>
    <property type="project" value="TreeGrafter"/>
</dbReference>
<dbReference type="InterPro" id="IPR051158">
    <property type="entry name" value="Metallophosphoesterase_sf"/>
</dbReference>
<dbReference type="Pfam" id="PF00149">
    <property type="entry name" value="Metallophos"/>
    <property type="match status" value="1"/>
</dbReference>